<accession>A0A809RF88</accession>
<keyword evidence="9" id="KW-1185">Reference proteome</keyword>
<feature type="domain" description="SLC26A/SulP transporter" evidence="6">
    <location>
        <begin position="31"/>
        <end position="405"/>
    </location>
</feature>
<dbReference type="InterPro" id="IPR036513">
    <property type="entry name" value="STAS_dom_sf"/>
</dbReference>
<dbReference type="GO" id="GO:0055085">
    <property type="term" value="P:transmembrane transport"/>
    <property type="evidence" value="ECO:0007669"/>
    <property type="project" value="InterPro"/>
</dbReference>
<dbReference type="CDD" id="cd07042">
    <property type="entry name" value="STAS_SulP_like_sulfate_transporter"/>
    <property type="match status" value="1"/>
</dbReference>
<feature type="transmembrane region" description="Helical" evidence="5">
    <location>
        <begin position="402"/>
        <end position="432"/>
    </location>
</feature>
<evidence type="ECO:0000256" key="3">
    <source>
        <dbReference type="ARBA" id="ARBA00022989"/>
    </source>
</evidence>
<dbReference type="Proteomes" id="UP000463939">
    <property type="component" value="Chromosome"/>
</dbReference>
<feature type="domain" description="STAS" evidence="7">
    <location>
        <begin position="459"/>
        <end position="529"/>
    </location>
</feature>
<feature type="transmembrane region" description="Helical" evidence="5">
    <location>
        <begin position="35"/>
        <end position="55"/>
    </location>
</feature>
<evidence type="ECO:0000256" key="4">
    <source>
        <dbReference type="ARBA" id="ARBA00023136"/>
    </source>
</evidence>
<organism evidence="8 9">
    <name type="scientific">Sulfuriferula nivalis</name>
    <dbReference type="NCBI Taxonomy" id="2675298"/>
    <lineage>
        <taxon>Bacteria</taxon>
        <taxon>Pseudomonadati</taxon>
        <taxon>Pseudomonadota</taxon>
        <taxon>Betaproteobacteria</taxon>
        <taxon>Nitrosomonadales</taxon>
        <taxon>Sulfuricellaceae</taxon>
        <taxon>Sulfuriferula</taxon>
    </lineage>
</organism>
<reference evidence="9" key="1">
    <citation type="submission" date="2019-11" db="EMBL/GenBank/DDBJ databases">
        <title>Isolation and characterization of a novel species in the genus Sulfuriferula.</title>
        <authorList>
            <person name="Mochizuki J."/>
            <person name="Kojima H."/>
            <person name="Fukui M."/>
        </authorList>
    </citation>
    <scope>NUCLEOTIDE SEQUENCE [LARGE SCALE GENOMIC DNA]</scope>
    <source>
        <strain evidence="9">SGTM</strain>
    </source>
</reference>
<dbReference type="InterPro" id="IPR011547">
    <property type="entry name" value="SLC26A/SulP_dom"/>
</dbReference>
<keyword evidence="2 5" id="KW-0812">Transmembrane</keyword>
<dbReference type="RefSeq" id="WP_162084213.1">
    <property type="nucleotide sequence ID" value="NZ_AP021881.1"/>
</dbReference>
<evidence type="ECO:0000256" key="5">
    <source>
        <dbReference type="SAM" id="Phobius"/>
    </source>
</evidence>
<dbReference type="Pfam" id="PF01740">
    <property type="entry name" value="STAS"/>
    <property type="match status" value="1"/>
</dbReference>
<proteinExistence type="predicted"/>
<dbReference type="InterPro" id="IPR002645">
    <property type="entry name" value="STAS_dom"/>
</dbReference>
<sequence length="579" mass="62064">MVNRFFKSTRVRNAVFPFMAWWSLLDRATVKNDTIAGITAGVLILPQAIALATLAGLPPEYGLYTAIFPVIITALYGSSWHSLSGPNTALAVLTAMTIAPFANIGSPDYIQYAITLTFMAGVLQLAFGVLRLGVVFNYFSHSVMVALVTGVGIIIVIQQVGNFLGVVMNLNETLDQVVYQIFLAIPRANHYAVMVGATTVISGLLIKRFRPKWPHYIMAVAIGMIAAWVIGMLVGSGTARIDMLGFMKFSAVPFSSPDFSPEDFGPFANFAYPAAIGMAVLGLMQSSVIARSMAAKSGQQGLDMNQEVIGQGLSNILGSFLSCFTSCASFNRSAANIEAGAKTPLAGLISAFALALLVFVAAPVIAYLPVSVMAGVLFLVGSALVKVKDIRHLLAIKDGGRVVFLLVLFTTLGSGVDDGVYLGIFLSIVGYLRNVSKPSLELVFEREKAYYLSAGMELDDTTAIAISGSLFFGSSHNIERALINVAKDDHRQANLIVMAEHATSIDISSAEVLVQEARRRQANKYRMSLWVRPGALEDPQVVKVLEAALGAENIFCSGRAKKSIAETGLIKPATREKLI</sequence>
<evidence type="ECO:0000259" key="6">
    <source>
        <dbReference type="Pfam" id="PF00916"/>
    </source>
</evidence>
<evidence type="ECO:0000259" key="7">
    <source>
        <dbReference type="Pfam" id="PF01740"/>
    </source>
</evidence>
<feature type="transmembrane region" description="Helical" evidence="5">
    <location>
        <begin position="372"/>
        <end position="390"/>
    </location>
</feature>
<dbReference type="Pfam" id="PF00916">
    <property type="entry name" value="Sulfate_transp"/>
    <property type="match status" value="1"/>
</dbReference>
<gene>
    <name evidence="8" type="ORF">SFSGTM_09730</name>
</gene>
<name>A0A809RF88_9PROT</name>
<dbReference type="Gene3D" id="3.30.750.24">
    <property type="entry name" value="STAS domain"/>
    <property type="match status" value="1"/>
</dbReference>
<dbReference type="PANTHER" id="PTHR11814">
    <property type="entry name" value="SULFATE TRANSPORTER"/>
    <property type="match status" value="1"/>
</dbReference>
<feature type="transmembrane region" description="Helical" evidence="5">
    <location>
        <begin position="188"/>
        <end position="206"/>
    </location>
</feature>
<comment type="subcellular location">
    <subcellularLocation>
        <location evidence="1">Membrane</location>
        <topology evidence="1">Multi-pass membrane protein</topology>
    </subcellularLocation>
</comment>
<evidence type="ECO:0000313" key="8">
    <source>
        <dbReference type="EMBL" id="BBP00265.1"/>
    </source>
</evidence>
<feature type="transmembrane region" description="Helical" evidence="5">
    <location>
        <begin position="112"/>
        <end position="132"/>
    </location>
</feature>
<feature type="transmembrane region" description="Helical" evidence="5">
    <location>
        <begin position="270"/>
        <end position="290"/>
    </location>
</feature>
<feature type="transmembrane region" description="Helical" evidence="5">
    <location>
        <begin position="213"/>
        <end position="234"/>
    </location>
</feature>
<dbReference type="InterPro" id="IPR001902">
    <property type="entry name" value="SLC26A/SulP_fam"/>
</dbReference>
<protein>
    <submittedName>
        <fullName evidence="8">Sodium-independent anion transporter</fullName>
    </submittedName>
</protein>
<dbReference type="GO" id="GO:0016020">
    <property type="term" value="C:membrane"/>
    <property type="evidence" value="ECO:0007669"/>
    <property type="project" value="UniProtKB-SubCell"/>
</dbReference>
<evidence type="ECO:0000256" key="2">
    <source>
        <dbReference type="ARBA" id="ARBA00022692"/>
    </source>
</evidence>
<dbReference type="AlphaFoldDB" id="A0A809RF88"/>
<evidence type="ECO:0000256" key="1">
    <source>
        <dbReference type="ARBA" id="ARBA00004141"/>
    </source>
</evidence>
<dbReference type="EMBL" id="AP021881">
    <property type="protein sequence ID" value="BBP00265.1"/>
    <property type="molecule type" value="Genomic_DNA"/>
</dbReference>
<keyword evidence="3 5" id="KW-1133">Transmembrane helix</keyword>
<feature type="transmembrane region" description="Helical" evidence="5">
    <location>
        <begin position="89"/>
        <end position="106"/>
    </location>
</feature>
<feature type="transmembrane region" description="Helical" evidence="5">
    <location>
        <begin position="345"/>
        <end position="366"/>
    </location>
</feature>
<feature type="transmembrane region" description="Helical" evidence="5">
    <location>
        <begin position="144"/>
        <end position="168"/>
    </location>
</feature>
<dbReference type="KEGG" id="sniv:SFSGTM_09730"/>
<feature type="transmembrane region" description="Helical" evidence="5">
    <location>
        <begin position="61"/>
        <end position="77"/>
    </location>
</feature>
<evidence type="ECO:0000313" key="9">
    <source>
        <dbReference type="Proteomes" id="UP000463939"/>
    </source>
</evidence>
<keyword evidence="4 5" id="KW-0472">Membrane</keyword>
<dbReference type="SUPFAM" id="SSF52091">
    <property type="entry name" value="SpoIIaa-like"/>
    <property type="match status" value="1"/>
</dbReference>